<keyword evidence="4" id="KW-1003">Cell membrane</keyword>
<evidence type="ECO:0000256" key="1">
    <source>
        <dbReference type="ARBA" id="ARBA00002265"/>
    </source>
</evidence>
<comment type="function">
    <text evidence="1">Part of the ABC transporter complex LptBFG involved in the translocation of lipopolysaccharide (LPS) from the inner membrane to the outer membrane.</text>
</comment>
<dbReference type="InterPro" id="IPR030923">
    <property type="entry name" value="LptG"/>
</dbReference>
<evidence type="ECO:0000256" key="3">
    <source>
        <dbReference type="ARBA" id="ARBA00007725"/>
    </source>
</evidence>
<protein>
    <submittedName>
        <fullName evidence="10">Putative permease, YjgP/YjgQ family</fullName>
    </submittedName>
</protein>
<proteinExistence type="inferred from homology"/>
<comment type="similarity">
    <text evidence="3">Belongs to the LptF/LptG family.</text>
</comment>
<dbReference type="KEGG" id="cja:CJA_1450"/>
<keyword evidence="7 9" id="KW-0472">Membrane</keyword>
<evidence type="ECO:0000256" key="9">
    <source>
        <dbReference type="SAM" id="Phobius"/>
    </source>
</evidence>
<dbReference type="OrthoDB" id="9776227at2"/>
<dbReference type="InterPro" id="IPR005495">
    <property type="entry name" value="LptG/LptF_permease"/>
</dbReference>
<dbReference type="RefSeq" id="WP_012487082.1">
    <property type="nucleotide sequence ID" value="NC_010995.1"/>
</dbReference>
<dbReference type="STRING" id="498211.CJA_1450"/>
<reference evidence="10 11" key="1">
    <citation type="journal article" date="2008" name="J. Bacteriol.">
        <title>Insights into plant cell wall degradation from the genome sequence of the soil bacterium Cellvibrio japonicus.</title>
        <authorList>
            <person name="Deboy R.T."/>
            <person name="Mongodin E.F."/>
            <person name="Fouts D.E."/>
            <person name="Tailford L.E."/>
            <person name="Khouri H."/>
            <person name="Emerson J.B."/>
            <person name="Mohamoud Y."/>
            <person name="Watkins K."/>
            <person name="Henrissat B."/>
            <person name="Gilbert H.J."/>
            <person name="Nelson K.E."/>
        </authorList>
    </citation>
    <scope>NUCLEOTIDE SEQUENCE [LARGE SCALE GENOMIC DNA]</scope>
    <source>
        <strain evidence="10 11">Ueda107</strain>
    </source>
</reference>
<dbReference type="Proteomes" id="UP000001036">
    <property type="component" value="Chromosome"/>
</dbReference>
<dbReference type="GO" id="GO:0043190">
    <property type="term" value="C:ATP-binding cassette (ABC) transporter complex"/>
    <property type="evidence" value="ECO:0007669"/>
    <property type="project" value="InterPro"/>
</dbReference>
<comment type="subcellular location">
    <subcellularLocation>
        <location evidence="2">Cell membrane</location>
        <topology evidence="2">Multi-pass membrane protein</topology>
    </subcellularLocation>
</comment>
<feature type="transmembrane region" description="Helical" evidence="9">
    <location>
        <begin position="101"/>
        <end position="121"/>
    </location>
</feature>
<evidence type="ECO:0000313" key="10">
    <source>
        <dbReference type="EMBL" id="ACE82730.1"/>
    </source>
</evidence>
<dbReference type="Pfam" id="PF03739">
    <property type="entry name" value="LptF_LptG"/>
    <property type="match status" value="1"/>
</dbReference>
<feature type="transmembrane region" description="Helical" evidence="9">
    <location>
        <begin position="12"/>
        <end position="33"/>
    </location>
</feature>
<feature type="transmembrane region" description="Helical" evidence="9">
    <location>
        <begin position="324"/>
        <end position="348"/>
    </location>
</feature>
<dbReference type="PANTHER" id="PTHR33529:SF2">
    <property type="entry name" value="LIPOPOLYSACCHARIDE EXPORT SYSTEM PERMEASE PROTEIN LPTG"/>
    <property type="match status" value="1"/>
</dbReference>
<sequence length="352" mass="39779">MRKITGYISRTVFSAIALTLLVFISLDFIFSFIDQLGKIRGGYTSREAFIYMSLTVPRRLYELIPYSCLIGSLVGLGLLANSSELTVIRAAGVSVKRIAWMALRPAFVFIVAAVILGEYVAPYTEQMADNRRLLVRDNWVRTTTNMWNREGNEYMHVQAVLPSGVIYGLTRYQFDEQRRLVAASYTKQAIYQEEGYWQEEDVAVTRIGEQGVSNDLLPSRRWETPLKPNLLNILVMDPEDMSISNLNYYSNYLKEQNLRPGNYALAFWQKTLQPLATMSLVLIAISFIFGPLRSVTMGQRIFTGIVFGVGFQLLQKLMGPASMVFGFAPVFAVLIPIVICILVGVFLLSRAR</sequence>
<comment type="subunit">
    <text evidence="8">Component of the lipopolysaccharide transport and assembly complex. The LptBFG transporter is composed of two ATP-binding proteins (LptB) and two transmembrane proteins (LptF and LptG).</text>
</comment>
<keyword evidence="6 9" id="KW-1133">Transmembrane helix</keyword>
<dbReference type="NCBIfam" id="TIGR04408">
    <property type="entry name" value="LptG_lptG"/>
    <property type="match status" value="1"/>
</dbReference>
<dbReference type="GO" id="GO:0055085">
    <property type="term" value="P:transmembrane transport"/>
    <property type="evidence" value="ECO:0007669"/>
    <property type="project" value="InterPro"/>
</dbReference>
<dbReference type="GO" id="GO:0015920">
    <property type="term" value="P:lipopolysaccharide transport"/>
    <property type="evidence" value="ECO:0007669"/>
    <property type="project" value="TreeGrafter"/>
</dbReference>
<evidence type="ECO:0000256" key="2">
    <source>
        <dbReference type="ARBA" id="ARBA00004651"/>
    </source>
</evidence>
<name>B3PDJ2_CELJU</name>
<gene>
    <name evidence="10" type="ordered locus">CJA_1450</name>
</gene>
<dbReference type="AlphaFoldDB" id="B3PDJ2"/>
<evidence type="ECO:0000256" key="8">
    <source>
        <dbReference type="ARBA" id="ARBA00026081"/>
    </source>
</evidence>
<evidence type="ECO:0000256" key="4">
    <source>
        <dbReference type="ARBA" id="ARBA00022475"/>
    </source>
</evidence>
<keyword evidence="5 9" id="KW-0812">Transmembrane</keyword>
<dbReference type="PANTHER" id="PTHR33529">
    <property type="entry name" value="SLR0882 PROTEIN-RELATED"/>
    <property type="match status" value="1"/>
</dbReference>
<accession>B3PDJ2</accession>
<dbReference type="EMBL" id="CP000934">
    <property type="protein sequence ID" value="ACE82730.1"/>
    <property type="molecule type" value="Genomic_DNA"/>
</dbReference>
<feature type="transmembrane region" description="Helical" evidence="9">
    <location>
        <begin position="271"/>
        <end position="289"/>
    </location>
</feature>
<evidence type="ECO:0000256" key="7">
    <source>
        <dbReference type="ARBA" id="ARBA00023136"/>
    </source>
</evidence>
<evidence type="ECO:0000256" key="6">
    <source>
        <dbReference type="ARBA" id="ARBA00022989"/>
    </source>
</evidence>
<keyword evidence="11" id="KW-1185">Reference proteome</keyword>
<evidence type="ECO:0000256" key="5">
    <source>
        <dbReference type="ARBA" id="ARBA00022692"/>
    </source>
</evidence>
<organism evidence="10 11">
    <name type="scientific">Cellvibrio japonicus (strain Ueda107)</name>
    <name type="common">Pseudomonas fluorescens subsp. cellulosa</name>
    <dbReference type="NCBI Taxonomy" id="498211"/>
    <lineage>
        <taxon>Bacteria</taxon>
        <taxon>Pseudomonadati</taxon>
        <taxon>Pseudomonadota</taxon>
        <taxon>Gammaproteobacteria</taxon>
        <taxon>Cellvibrionales</taxon>
        <taxon>Cellvibrionaceae</taxon>
        <taxon>Cellvibrio</taxon>
    </lineage>
</organism>
<evidence type="ECO:0000313" key="11">
    <source>
        <dbReference type="Proteomes" id="UP000001036"/>
    </source>
</evidence>
<dbReference type="eggNOG" id="COG0795">
    <property type="taxonomic scope" value="Bacteria"/>
</dbReference>
<dbReference type="HOGENOM" id="CLU_028799_1_1_6"/>